<dbReference type="EMBL" id="SISF01000023">
    <property type="protein sequence ID" value="TBN17108.1"/>
    <property type="molecule type" value="Genomic_DNA"/>
</dbReference>
<evidence type="ECO:0000256" key="1">
    <source>
        <dbReference type="SAM" id="MobiDB-lite"/>
    </source>
</evidence>
<evidence type="ECO:0000313" key="3">
    <source>
        <dbReference type="Proteomes" id="UP000294239"/>
    </source>
</evidence>
<proteinExistence type="predicted"/>
<sequence length="218" mass="24335">MPGRHEKRHIFGVTKKRIIDSAGVTVHGIPYNSDVLQTLRRKDGSKEYPVRTHRNDLSAVSVYTGEGWLTVENRIGMPTNISLAEWYLAKQDLNRRNGVKSEANLPIMYEAINVMRRAGTSAAMRAGISLHTLRPEEISHATDQLFEGRPFTEEDTVNEVELHDDEIAYDPLHDGYVGPQGGEFVGPPTSEETQESTSETDASSDNNDDEPSHFGEIE</sequence>
<reference evidence="2 3" key="1">
    <citation type="submission" date="2019-02" db="EMBL/GenBank/DDBJ databases">
        <title>Current taxonomic status of genus Agrobacterium and description of Agrobacterium cavarae sp. nov. isolated from maize roots.</title>
        <authorList>
            <person name="Flores-Felix J.D."/>
            <person name="Menendez E."/>
            <person name="Ramirez-Bahena M.H."/>
            <person name="Garcia-Fraile P."/>
            <person name="Velazquez E."/>
        </authorList>
    </citation>
    <scope>NUCLEOTIDE SEQUENCE [LARGE SCALE GENOMIC DNA]</scope>
    <source>
        <strain evidence="2 3">RZME10</strain>
    </source>
</reference>
<feature type="region of interest" description="Disordered" evidence="1">
    <location>
        <begin position="170"/>
        <end position="218"/>
    </location>
</feature>
<keyword evidence="3" id="KW-1185">Reference proteome</keyword>
<comment type="caution">
    <text evidence="2">The sequence shown here is derived from an EMBL/GenBank/DDBJ whole genome shotgun (WGS) entry which is preliminary data.</text>
</comment>
<evidence type="ECO:0000313" key="2">
    <source>
        <dbReference type="EMBL" id="TBN17108.1"/>
    </source>
</evidence>
<dbReference type="Proteomes" id="UP000294239">
    <property type="component" value="Unassembled WGS sequence"/>
</dbReference>
<dbReference type="GeneID" id="301040479"/>
<organism evidence="2 3">
    <name type="scientific">Agrobacterium cavarae</name>
    <dbReference type="NCBI Taxonomy" id="2528239"/>
    <lineage>
        <taxon>Bacteria</taxon>
        <taxon>Pseudomonadati</taxon>
        <taxon>Pseudomonadota</taxon>
        <taxon>Alphaproteobacteria</taxon>
        <taxon>Hyphomicrobiales</taxon>
        <taxon>Rhizobiaceae</taxon>
        <taxon>Rhizobium/Agrobacterium group</taxon>
        <taxon>Agrobacterium</taxon>
    </lineage>
</organism>
<feature type="compositionally biased region" description="Low complexity" evidence="1">
    <location>
        <begin position="189"/>
        <end position="205"/>
    </location>
</feature>
<name>A0ABY1YCA3_9HYPH</name>
<protein>
    <submittedName>
        <fullName evidence="2">Uncharacterized protein</fullName>
    </submittedName>
</protein>
<dbReference type="RefSeq" id="WP_130977285.1">
    <property type="nucleotide sequence ID" value="NZ_SISF01000023.1"/>
</dbReference>
<accession>A0ABY1YCA3</accession>
<gene>
    <name evidence="2" type="ORF">EYC79_04710</name>
</gene>